<keyword evidence="2" id="KW-1185">Reference proteome</keyword>
<dbReference type="Pfam" id="PF11751">
    <property type="entry name" value="PorP_SprF"/>
    <property type="match status" value="1"/>
</dbReference>
<reference evidence="1 2" key="1">
    <citation type="submission" date="2016-03" db="EMBL/GenBank/DDBJ databases">
        <authorList>
            <person name="Ploux O."/>
        </authorList>
    </citation>
    <scope>NUCLEOTIDE SEQUENCE [LARGE SCALE GENOMIC DNA]</scope>
    <source>
        <strain evidence="1 2">LPB0076</strain>
    </source>
</reference>
<protein>
    <recommendedName>
        <fullName evidence="3">Type IX secretion system membrane protein PorP/SprF</fullName>
    </recommendedName>
</protein>
<dbReference type="EMBL" id="LVEP01000045">
    <property type="protein sequence ID" value="OCB72989.1"/>
    <property type="molecule type" value="Genomic_DNA"/>
</dbReference>
<proteinExistence type="predicted"/>
<gene>
    <name evidence="1" type="ORF">LPBF_11285</name>
</gene>
<evidence type="ECO:0000313" key="2">
    <source>
        <dbReference type="Proteomes" id="UP000093510"/>
    </source>
</evidence>
<organism evidence="1 2">
    <name type="scientific">Flavobacterium crassostreae</name>
    <dbReference type="NCBI Taxonomy" id="1763534"/>
    <lineage>
        <taxon>Bacteria</taxon>
        <taxon>Pseudomonadati</taxon>
        <taxon>Bacteroidota</taxon>
        <taxon>Flavobacteriia</taxon>
        <taxon>Flavobacteriales</taxon>
        <taxon>Flavobacteriaceae</taxon>
        <taxon>Flavobacterium</taxon>
    </lineage>
</organism>
<comment type="caution">
    <text evidence="1">The sequence shown here is derived from an EMBL/GenBank/DDBJ whole genome shotgun (WGS) entry which is preliminary data.</text>
</comment>
<accession>A0A1B9DTG8</accession>
<dbReference type="STRING" id="1763534.GCA_001831475_02215"/>
<evidence type="ECO:0008006" key="3">
    <source>
        <dbReference type="Google" id="ProtNLM"/>
    </source>
</evidence>
<dbReference type="NCBIfam" id="TIGR03519">
    <property type="entry name" value="T9SS_PorP_fam"/>
    <property type="match status" value="1"/>
</dbReference>
<dbReference type="Proteomes" id="UP000093510">
    <property type="component" value="Unassembled WGS sequence"/>
</dbReference>
<sequence length="311" mass="35562">MKKLIWVFIIVLHLPTVYGQELQLAPTSQYLADNPFVIAGAYAGIGEFYKLRLTGERQWVGVKDAPQTQSASFDVRIADRSGLGVILFNDKNRNTYQKGGQLTYAHHLTLSEYNDQFLSFGLSYKFTNFNIDISDIITADPSVQSYNSNNSNFDLSFLYRYENFFASFNAVNILNKKIKPTILKEPENIRNYFLYSGFVIKNKFTDIELEPSVFYQMYESDGRSSLDLNFKVRKMTGKNYLFAGMSLRLLADQSFKPNTIAPLVGFKKNKFYAAYSYNSSLEKLQGYNSGTHMVTIGLDFENRSSDCRCVD</sequence>
<dbReference type="RefSeq" id="WP_066336541.1">
    <property type="nucleotide sequence ID" value="NZ_CP017688.1"/>
</dbReference>
<dbReference type="AlphaFoldDB" id="A0A1B9DTG8"/>
<evidence type="ECO:0000313" key="1">
    <source>
        <dbReference type="EMBL" id="OCB72989.1"/>
    </source>
</evidence>
<name>A0A1B9DTG8_9FLAO</name>
<dbReference type="InterPro" id="IPR019861">
    <property type="entry name" value="PorP/SprF_Bacteroidetes"/>
</dbReference>
<dbReference type="OrthoDB" id="648347at2"/>